<dbReference type="EMBL" id="QMEB01000183">
    <property type="protein sequence ID" value="NMG21680.1"/>
    <property type="molecule type" value="Genomic_DNA"/>
</dbReference>
<reference evidence="1 2" key="1">
    <citation type="submission" date="2018-06" db="EMBL/GenBank/DDBJ databases">
        <title>Comparative genomics of Brasilonema spp. strains.</title>
        <authorList>
            <person name="Alvarenga D.O."/>
            <person name="Fiore M.F."/>
            <person name="Varani A.M."/>
        </authorList>
    </citation>
    <scope>NUCLEOTIDE SEQUENCE [LARGE SCALE GENOMIC DNA]</scope>
    <source>
        <strain evidence="1 2">SPC951</strain>
    </source>
</reference>
<protein>
    <submittedName>
        <fullName evidence="1">Uncharacterized protein</fullName>
    </submittedName>
</protein>
<keyword evidence="2" id="KW-1185">Reference proteome</keyword>
<dbReference type="Proteomes" id="UP000718564">
    <property type="component" value="Unassembled WGS sequence"/>
</dbReference>
<proteinExistence type="predicted"/>
<accession>A0ABX1PDX1</accession>
<gene>
    <name evidence="1" type="ORF">DP116_20435</name>
</gene>
<evidence type="ECO:0000313" key="2">
    <source>
        <dbReference type="Proteomes" id="UP000718564"/>
    </source>
</evidence>
<evidence type="ECO:0000313" key="1">
    <source>
        <dbReference type="EMBL" id="NMG21680.1"/>
    </source>
</evidence>
<organism evidence="1 2">
    <name type="scientific">Brasilonema bromeliae SPC951</name>
    <dbReference type="NCBI Taxonomy" id="385972"/>
    <lineage>
        <taxon>Bacteria</taxon>
        <taxon>Bacillati</taxon>
        <taxon>Cyanobacteriota</taxon>
        <taxon>Cyanophyceae</taxon>
        <taxon>Nostocales</taxon>
        <taxon>Scytonemataceae</taxon>
        <taxon>Brasilonema</taxon>
        <taxon>Bromeliae group (in: Brasilonema)</taxon>
    </lineage>
</organism>
<name>A0ABX1PDX1_9CYAN</name>
<dbReference type="RefSeq" id="WP_169156910.1">
    <property type="nucleotide sequence ID" value="NZ_CAWPJE010000178.1"/>
</dbReference>
<comment type="caution">
    <text evidence="1">The sequence shown here is derived from an EMBL/GenBank/DDBJ whole genome shotgun (WGS) entry which is preliminary data.</text>
</comment>
<sequence length="174" mass="19630">MLTKEISRSIRLSLMIAALAISQRLDAPRIASAINTISRAQETSPPFFEDVVIDQNFSPDPFIVRGMSGGSVPGREIARRRETPTGTCTGYFDEEPDHTIELTSKFDYLKIEVRSPEDTTLIIRGPGGSWCNDDFDGKNPGMIGEWLPGTYYVWIGSFKKDRYFPYTLRITQIK</sequence>